<protein>
    <submittedName>
        <fullName evidence="3">Peptidase M10 metallopeptidase domain-containing protein</fullName>
    </submittedName>
</protein>
<dbReference type="Gene3D" id="1.20.58.760">
    <property type="entry name" value="Peptidase M41"/>
    <property type="match status" value="1"/>
</dbReference>
<keyword evidence="2" id="KW-1185">Reference proteome</keyword>
<dbReference type="GO" id="GO:0004222">
    <property type="term" value="F:metalloendopeptidase activity"/>
    <property type="evidence" value="ECO:0007669"/>
    <property type="project" value="InterPro"/>
</dbReference>
<dbReference type="GO" id="GO:0006508">
    <property type="term" value="P:proteolysis"/>
    <property type="evidence" value="ECO:0007669"/>
    <property type="project" value="InterPro"/>
</dbReference>
<dbReference type="Proteomes" id="UP000887572">
    <property type="component" value="Unplaced"/>
</dbReference>
<dbReference type="AlphaFoldDB" id="A0A914GP59"/>
<feature type="compositionally biased region" description="Basic and acidic residues" evidence="1">
    <location>
        <begin position="131"/>
        <end position="148"/>
    </location>
</feature>
<feature type="compositionally biased region" description="Basic residues" evidence="1">
    <location>
        <begin position="120"/>
        <end position="130"/>
    </location>
</feature>
<dbReference type="InterPro" id="IPR037219">
    <property type="entry name" value="Peptidase_M41-like"/>
</dbReference>
<evidence type="ECO:0000256" key="1">
    <source>
        <dbReference type="SAM" id="MobiDB-lite"/>
    </source>
</evidence>
<dbReference type="SUPFAM" id="SSF140990">
    <property type="entry name" value="FtsH protease domain-like"/>
    <property type="match status" value="1"/>
</dbReference>
<feature type="compositionally biased region" description="Pro residues" evidence="1">
    <location>
        <begin position="93"/>
        <end position="112"/>
    </location>
</feature>
<proteinExistence type="predicted"/>
<reference evidence="3" key="1">
    <citation type="submission" date="2022-11" db="UniProtKB">
        <authorList>
            <consortium name="WormBaseParasite"/>
        </authorList>
    </citation>
    <scope>IDENTIFICATION</scope>
</reference>
<organism evidence="2 3">
    <name type="scientific">Globodera rostochiensis</name>
    <name type="common">Golden nematode worm</name>
    <name type="synonym">Heterodera rostochiensis</name>
    <dbReference type="NCBI Taxonomy" id="31243"/>
    <lineage>
        <taxon>Eukaryota</taxon>
        <taxon>Metazoa</taxon>
        <taxon>Ecdysozoa</taxon>
        <taxon>Nematoda</taxon>
        <taxon>Chromadorea</taxon>
        <taxon>Rhabditida</taxon>
        <taxon>Tylenchina</taxon>
        <taxon>Tylenchomorpha</taxon>
        <taxon>Tylenchoidea</taxon>
        <taxon>Heteroderidae</taxon>
        <taxon>Heteroderinae</taxon>
        <taxon>Globodera</taxon>
    </lineage>
</organism>
<evidence type="ECO:0000313" key="3">
    <source>
        <dbReference type="WBParaSite" id="Gr19_v10_g10057.t1"/>
    </source>
</evidence>
<name>A0A914GP59_GLORO</name>
<dbReference type="GO" id="GO:0004176">
    <property type="term" value="F:ATP-dependent peptidase activity"/>
    <property type="evidence" value="ECO:0007669"/>
    <property type="project" value="InterPro"/>
</dbReference>
<sequence length="148" mass="16802">MGALRAGHFGRERYELARTAIHESGHLMALWHMEDAADFCEITVVPDGETLGWVTFEGPETCTRRQLRYSWPALDRAYSVCSTMQNSRRGENSPPPPGVKRPGRPQAPPRRSPPVFIKRQSLRGQKRCWRQKKDQMKAGERSGRDGAV</sequence>
<evidence type="ECO:0000313" key="2">
    <source>
        <dbReference type="Proteomes" id="UP000887572"/>
    </source>
</evidence>
<accession>A0A914GP59</accession>
<dbReference type="GO" id="GO:0005524">
    <property type="term" value="F:ATP binding"/>
    <property type="evidence" value="ECO:0007669"/>
    <property type="project" value="InterPro"/>
</dbReference>
<feature type="region of interest" description="Disordered" evidence="1">
    <location>
        <begin position="82"/>
        <end position="148"/>
    </location>
</feature>
<dbReference type="WBParaSite" id="Gr19_v10_g10057.t1">
    <property type="protein sequence ID" value="Gr19_v10_g10057.t1"/>
    <property type="gene ID" value="Gr19_v10_g10057"/>
</dbReference>